<name>A0ABV6RA51_9MICO</name>
<dbReference type="InterPro" id="IPR032466">
    <property type="entry name" value="Metal_Hydrolase"/>
</dbReference>
<dbReference type="EMBL" id="JBHLSV010000007">
    <property type="protein sequence ID" value="MFC0673871.1"/>
    <property type="molecule type" value="Genomic_DNA"/>
</dbReference>
<dbReference type="InterPro" id="IPR013108">
    <property type="entry name" value="Amidohydro_3"/>
</dbReference>
<dbReference type="PANTHER" id="PTHR32027:SF9">
    <property type="entry name" value="BLL3847 PROTEIN"/>
    <property type="match status" value="1"/>
</dbReference>
<protein>
    <submittedName>
        <fullName evidence="2">Amidohydrolase family protein</fullName>
    </submittedName>
</protein>
<dbReference type="Proteomes" id="UP001589793">
    <property type="component" value="Unassembled WGS sequence"/>
</dbReference>
<dbReference type="PANTHER" id="PTHR32027">
    <property type="entry name" value="CYTOSINE DEAMINASE"/>
    <property type="match status" value="1"/>
</dbReference>
<dbReference type="InterPro" id="IPR011059">
    <property type="entry name" value="Metal-dep_hydrolase_composite"/>
</dbReference>
<organism evidence="2 3">
    <name type="scientific">Brachybacterium hainanense</name>
    <dbReference type="NCBI Taxonomy" id="1541174"/>
    <lineage>
        <taxon>Bacteria</taxon>
        <taxon>Bacillati</taxon>
        <taxon>Actinomycetota</taxon>
        <taxon>Actinomycetes</taxon>
        <taxon>Micrococcales</taxon>
        <taxon>Dermabacteraceae</taxon>
        <taxon>Brachybacterium</taxon>
    </lineage>
</organism>
<evidence type="ECO:0000313" key="3">
    <source>
        <dbReference type="Proteomes" id="UP001589793"/>
    </source>
</evidence>
<evidence type="ECO:0000313" key="2">
    <source>
        <dbReference type="EMBL" id="MFC0673871.1"/>
    </source>
</evidence>
<reference evidence="2 3" key="1">
    <citation type="submission" date="2024-09" db="EMBL/GenBank/DDBJ databases">
        <authorList>
            <person name="Sun Q."/>
            <person name="Mori K."/>
        </authorList>
    </citation>
    <scope>NUCLEOTIDE SEQUENCE [LARGE SCALE GENOMIC DNA]</scope>
    <source>
        <strain evidence="2 3">CICC 10874</strain>
    </source>
</reference>
<dbReference type="Gene3D" id="3.20.20.140">
    <property type="entry name" value="Metal-dependent hydrolases"/>
    <property type="match status" value="1"/>
</dbReference>
<dbReference type="RefSeq" id="WP_376979788.1">
    <property type="nucleotide sequence ID" value="NZ_JBHLSV010000007.1"/>
</dbReference>
<evidence type="ECO:0000259" key="1">
    <source>
        <dbReference type="Pfam" id="PF07969"/>
    </source>
</evidence>
<dbReference type="Pfam" id="PF07969">
    <property type="entry name" value="Amidohydro_3"/>
    <property type="match status" value="1"/>
</dbReference>
<feature type="domain" description="Amidohydrolase 3" evidence="1">
    <location>
        <begin position="192"/>
        <end position="389"/>
    </location>
</feature>
<dbReference type="InterPro" id="IPR052349">
    <property type="entry name" value="Metallo-hydrolase_Enzymes"/>
</dbReference>
<gene>
    <name evidence="2" type="ORF">ACFFF6_07875</name>
</gene>
<sequence length="396" mass="42616">MTEKILRNVRPWGADAVDVVIDGSTITELRPTGSEIPAGAEVIDGHGHLAIPGFVNAHAHADKSWWGHPWVSYGGEATTQGRIAHERAERAKYDIPSPEATELVLREFLRHGTTATRSHVDVDLGVGLDGIHSLHEAAARLDGAVQVEVVAFPQDGVIRRDGVLDLLDKAAAEGAENIGGLDPCLIDRDPVAQLDGLFRIAEKHGCGIDIHLHAGGDLGAFEYDLIIDRVRRTGLVGKVNIAHGFALGDMAGARQEQLLEDFAELGISWSTVAPVKSSPLPWTRMRELGIGLGMGTDGVRDLWSPYGDGDILRVALDFARIHRVRYDEDFVEVGKLATSSAASYVHREVHDIAAGARADIVLIDAQNVPDAIVRAPRRELVIANGRVVARAGDVVI</sequence>
<comment type="caution">
    <text evidence="2">The sequence shown here is derived from an EMBL/GenBank/DDBJ whole genome shotgun (WGS) entry which is preliminary data.</text>
</comment>
<keyword evidence="3" id="KW-1185">Reference proteome</keyword>
<accession>A0ABV6RA51</accession>
<dbReference type="Gene3D" id="2.30.40.10">
    <property type="entry name" value="Urease, subunit C, domain 1"/>
    <property type="match status" value="1"/>
</dbReference>
<proteinExistence type="predicted"/>
<dbReference type="SUPFAM" id="SSF51338">
    <property type="entry name" value="Composite domain of metallo-dependent hydrolases"/>
    <property type="match status" value="1"/>
</dbReference>
<dbReference type="SUPFAM" id="SSF51556">
    <property type="entry name" value="Metallo-dependent hydrolases"/>
    <property type="match status" value="1"/>
</dbReference>